<dbReference type="PANTHER" id="PTHR12243">
    <property type="entry name" value="MADF DOMAIN TRANSCRIPTION FACTOR"/>
    <property type="match status" value="1"/>
</dbReference>
<reference evidence="3 4" key="1">
    <citation type="submission" date="2020-04" db="EMBL/GenBank/DDBJ databases">
        <authorList>
            <person name="Wallbank WR R."/>
            <person name="Pardo Diaz C."/>
            <person name="Kozak K."/>
            <person name="Martin S."/>
            <person name="Jiggins C."/>
            <person name="Moest M."/>
            <person name="Warren A I."/>
            <person name="Byers J.R.P. K."/>
            <person name="Montejo-Kovacevich G."/>
            <person name="Yen C E."/>
        </authorList>
    </citation>
    <scope>NUCLEOTIDE SEQUENCE [LARGE SCALE GENOMIC DNA]</scope>
</reference>
<dbReference type="OrthoDB" id="8881252at2759"/>
<dbReference type="Proteomes" id="UP000494106">
    <property type="component" value="Unassembled WGS sequence"/>
</dbReference>
<dbReference type="PROSITE" id="PS51029">
    <property type="entry name" value="MADF"/>
    <property type="match status" value="1"/>
</dbReference>
<keyword evidence="4" id="KW-1185">Reference proteome</keyword>
<name>A0A8S0YQV3_ARCPL</name>
<dbReference type="EMBL" id="CADEBC010000083">
    <property type="protein sequence ID" value="CAB3222134.1"/>
    <property type="molecule type" value="Genomic_DNA"/>
</dbReference>
<protein>
    <recommendedName>
        <fullName evidence="2">MADF domain-containing protein</fullName>
    </recommendedName>
</protein>
<dbReference type="InterPro" id="IPR006578">
    <property type="entry name" value="MADF-dom"/>
</dbReference>
<dbReference type="PANTHER" id="PTHR12243:SF67">
    <property type="entry name" value="COREPRESSOR OF PANGOLIN, ISOFORM A-RELATED"/>
    <property type="match status" value="1"/>
</dbReference>
<proteinExistence type="predicted"/>
<feature type="region of interest" description="Disordered" evidence="1">
    <location>
        <begin position="112"/>
        <end position="141"/>
    </location>
</feature>
<dbReference type="AlphaFoldDB" id="A0A8S0YQV3"/>
<dbReference type="Pfam" id="PF10545">
    <property type="entry name" value="MADF_DNA_bdg"/>
    <property type="match status" value="1"/>
</dbReference>
<evidence type="ECO:0000259" key="2">
    <source>
        <dbReference type="PROSITE" id="PS51029"/>
    </source>
</evidence>
<accession>A0A8S0YQV3</accession>
<feature type="domain" description="MADF" evidence="2">
    <location>
        <begin position="10"/>
        <end position="98"/>
    </location>
</feature>
<dbReference type="InterPro" id="IPR039353">
    <property type="entry name" value="TF_Adf1"/>
</dbReference>
<evidence type="ECO:0000313" key="3">
    <source>
        <dbReference type="EMBL" id="CAB3222134.1"/>
    </source>
</evidence>
<organism evidence="3 4">
    <name type="scientific">Arctia plantaginis</name>
    <name type="common">Wood tiger moth</name>
    <name type="synonym">Phalaena plantaginis</name>
    <dbReference type="NCBI Taxonomy" id="874455"/>
    <lineage>
        <taxon>Eukaryota</taxon>
        <taxon>Metazoa</taxon>
        <taxon>Ecdysozoa</taxon>
        <taxon>Arthropoda</taxon>
        <taxon>Hexapoda</taxon>
        <taxon>Insecta</taxon>
        <taxon>Pterygota</taxon>
        <taxon>Neoptera</taxon>
        <taxon>Endopterygota</taxon>
        <taxon>Lepidoptera</taxon>
        <taxon>Glossata</taxon>
        <taxon>Ditrysia</taxon>
        <taxon>Noctuoidea</taxon>
        <taxon>Erebidae</taxon>
        <taxon>Arctiinae</taxon>
        <taxon>Arctia</taxon>
    </lineage>
</organism>
<feature type="compositionally biased region" description="Polar residues" evidence="1">
    <location>
        <begin position="132"/>
        <end position="141"/>
    </location>
</feature>
<evidence type="ECO:0000256" key="1">
    <source>
        <dbReference type="SAM" id="MobiDB-lite"/>
    </source>
</evidence>
<evidence type="ECO:0000313" key="4">
    <source>
        <dbReference type="Proteomes" id="UP000494106"/>
    </source>
</evidence>
<gene>
    <name evidence="3" type="ORF">APLA_LOCUS856</name>
</gene>
<sequence>MEWNRETILHFISLIKQRPAFWDFQSPEYKNKRKRHEAIEEVGLLMGVTPKEVNTKWIILRNQYSREKRKITESKGDSQYTTKWYAYKEMDALMARNKRQISSFWMQESKSETEDSSCSSPPPPSPRLSGSANQHSHTDCVTQSSSIYNKAIKTLKAIREAKNDSTSDELTNYGLYIAAHLRKLSPPLQSRAKYEINKILYALDLESLGEYSAATLNADSDDIIITKECKFDPLEKD</sequence>
<comment type="caution">
    <text evidence="3">The sequence shown here is derived from an EMBL/GenBank/DDBJ whole genome shotgun (WGS) entry which is preliminary data.</text>
</comment>
<dbReference type="SMART" id="SM00595">
    <property type="entry name" value="MADF"/>
    <property type="match status" value="1"/>
</dbReference>